<reference evidence="2 3" key="1">
    <citation type="journal article" date="2019" name="Sci. Rep.">
        <title>Nanopore sequencing improves the draft genome of the human pathogenic amoeba Naegleria fowleri.</title>
        <authorList>
            <person name="Liechti N."/>
            <person name="Schurch N."/>
            <person name="Bruggmann R."/>
            <person name="Wittwer M."/>
        </authorList>
    </citation>
    <scope>NUCLEOTIDE SEQUENCE [LARGE SCALE GENOMIC DNA]</scope>
    <source>
        <strain evidence="2 3">ATCC 30894</strain>
    </source>
</reference>
<accession>A0A6A5BIZ1</accession>
<keyword evidence="3" id="KW-1185">Reference proteome</keyword>
<dbReference type="AlphaFoldDB" id="A0A6A5BIZ1"/>
<feature type="compositionally biased region" description="Low complexity" evidence="1">
    <location>
        <begin position="9"/>
        <end position="20"/>
    </location>
</feature>
<dbReference type="GO" id="GO:0031146">
    <property type="term" value="P:SCF-dependent proteasomal ubiquitin-dependent protein catabolic process"/>
    <property type="evidence" value="ECO:0007669"/>
    <property type="project" value="TreeGrafter"/>
</dbReference>
<feature type="region of interest" description="Disordered" evidence="1">
    <location>
        <begin position="1"/>
        <end position="43"/>
    </location>
</feature>
<dbReference type="InterPro" id="IPR032675">
    <property type="entry name" value="LRR_dom_sf"/>
</dbReference>
<sequence>MLPPPSNVATASSASATTSSSGGGQPNPKSVAHMVASSGGVQQQNAGNLSSLSMLRDVPGSSSNALSLAMNSTSSLIQSDSSLPRYTSSPNQYDQYLSKKKRIFNHEKYFVMESVLMKDAKTSANPANLANLSKIYFVNDFSTNMVQLQHILPDEIVKHIFSFITFPLASYLKRFFHHQNRQLTYDYQQLVSESKKDNQLIPGFIKENIVLIQTWKEITKLLFGKRKKQLNQSSSASDMDCTEDHAGSNVETSSAPFLLWKNLDCGIQSSYEYDQETPLNTKQIRTVLSTFTNIISFDFSGNTSFNNRCLKYLMARNPNLQSLNVKVTRVDFDGLSYLLNKTENGEKYNDTLRELKLTKFFRTGIPSTEFNIFSKLRKLHSLELVNHQLNESQVLSIIQVDSEKYRPFVHLNLSGCQIPTEISNVKTITSLVLEDCNITPELAKSLLSNLPRLKHLDLSKNNGLTPDVFENISQHESLSHLRLTGTDISDEVVKNISKNGSISILDLDYTKITIKGMKYLFVASQEDKLVGKISSSLSTLCVRNCGLSQNELKKEITLQGKSVSIKL</sequence>
<dbReference type="Gene3D" id="3.80.10.10">
    <property type="entry name" value="Ribonuclease Inhibitor"/>
    <property type="match status" value="2"/>
</dbReference>
<dbReference type="OrthoDB" id="676979at2759"/>
<evidence type="ECO:0000256" key="1">
    <source>
        <dbReference type="SAM" id="MobiDB-lite"/>
    </source>
</evidence>
<dbReference type="GO" id="GO:0019005">
    <property type="term" value="C:SCF ubiquitin ligase complex"/>
    <property type="evidence" value="ECO:0007669"/>
    <property type="project" value="TreeGrafter"/>
</dbReference>
<evidence type="ECO:0000313" key="2">
    <source>
        <dbReference type="EMBL" id="KAF0974018.1"/>
    </source>
</evidence>
<evidence type="ECO:0000313" key="3">
    <source>
        <dbReference type="Proteomes" id="UP000444721"/>
    </source>
</evidence>
<protein>
    <submittedName>
        <fullName evidence="2">Uncharacterized protein</fullName>
    </submittedName>
</protein>
<dbReference type="VEuPathDB" id="AmoebaDB:NF0091110"/>
<dbReference type="GeneID" id="68114167"/>
<dbReference type="VEuPathDB" id="AmoebaDB:FDP41_006949"/>
<dbReference type="OMA" id="DCTEDHA"/>
<name>A0A6A5BIZ1_NAEFO</name>
<dbReference type="PANTHER" id="PTHR13318">
    <property type="entry name" value="PARTNER OF PAIRED, ISOFORM B-RELATED"/>
    <property type="match status" value="1"/>
</dbReference>
<dbReference type="EMBL" id="VFQX01000054">
    <property type="protein sequence ID" value="KAF0974018.1"/>
    <property type="molecule type" value="Genomic_DNA"/>
</dbReference>
<comment type="caution">
    <text evidence="2">The sequence shown here is derived from an EMBL/GenBank/DDBJ whole genome shotgun (WGS) entry which is preliminary data.</text>
</comment>
<gene>
    <name evidence="2" type="ORF">FDP41_006949</name>
</gene>
<dbReference type="RefSeq" id="XP_044558731.1">
    <property type="nucleotide sequence ID" value="XM_044710639.1"/>
</dbReference>
<dbReference type="SUPFAM" id="SSF52047">
    <property type="entry name" value="RNI-like"/>
    <property type="match status" value="1"/>
</dbReference>
<dbReference type="Proteomes" id="UP000444721">
    <property type="component" value="Unassembled WGS sequence"/>
</dbReference>
<organism evidence="2 3">
    <name type="scientific">Naegleria fowleri</name>
    <name type="common">Brain eating amoeba</name>
    <dbReference type="NCBI Taxonomy" id="5763"/>
    <lineage>
        <taxon>Eukaryota</taxon>
        <taxon>Discoba</taxon>
        <taxon>Heterolobosea</taxon>
        <taxon>Tetramitia</taxon>
        <taxon>Eutetramitia</taxon>
        <taxon>Vahlkampfiidae</taxon>
        <taxon>Naegleria</taxon>
    </lineage>
</organism>
<proteinExistence type="predicted"/>
<dbReference type="VEuPathDB" id="AmoebaDB:NfTy_073270"/>